<keyword evidence="9 13" id="KW-0326">Glycosidase</keyword>
<evidence type="ECO:0000256" key="8">
    <source>
        <dbReference type="ARBA" id="ARBA00023277"/>
    </source>
</evidence>
<dbReference type="EMBL" id="QVLV01000005">
    <property type="protein sequence ID" value="RGE61792.1"/>
    <property type="molecule type" value="Genomic_DNA"/>
</dbReference>
<protein>
    <submittedName>
        <fullName evidence="15">Alpha-glucosidase/alpha-galactosidase</fullName>
    </submittedName>
</protein>
<evidence type="ECO:0000256" key="13">
    <source>
        <dbReference type="RuleBase" id="RU361152"/>
    </source>
</evidence>
<dbReference type="InterPro" id="IPR053715">
    <property type="entry name" value="GH4_Enzyme_sf"/>
</dbReference>
<feature type="binding site" evidence="11">
    <location>
        <position position="216"/>
    </location>
    <ligand>
        <name>Mn(2+)</name>
        <dbReference type="ChEBI" id="CHEBI:29035"/>
    </ligand>
</feature>
<keyword evidence="4 11" id="KW-0479">Metal-binding</keyword>
<evidence type="ECO:0000313" key="16">
    <source>
        <dbReference type="Proteomes" id="UP000260812"/>
    </source>
</evidence>
<organism evidence="15 16">
    <name type="scientific">Eisenbergiella massiliensis</name>
    <dbReference type="NCBI Taxonomy" id="1720294"/>
    <lineage>
        <taxon>Bacteria</taxon>
        <taxon>Bacillati</taxon>
        <taxon>Bacillota</taxon>
        <taxon>Clostridia</taxon>
        <taxon>Lachnospirales</taxon>
        <taxon>Lachnospiraceae</taxon>
        <taxon>Eisenbergiella</taxon>
    </lineage>
</organism>
<dbReference type="Proteomes" id="UP000260812">
    <property type="component" value="Unassembled WGS sequence"/>
</dbReference>
<dbReference type="AlphaFoldDB" id="A0A3E3I6Z0"/>
<evidence type="ECO:0000256" key="10">
    <source>
        <dbReference type="PIRSR" id="PIRSR601088-2"/>
    </source>
</evidence>
<comment type="subunit">
    <text evidence="3">Homotetramer.</text>
</comment>
<comment type="similarity">
    <text evidence="2 13">Belongs to the glycosyl hydrolase 4 family.</text>
</comment>
<keyword evidence="11" id="KW-0533">Nickel</keyword>
<dbReference type="SUPFAM" id="SSF56327">
    <property type="entry name" value="LDH C-terminal domain-like"/>
    <property type="match status" value="1"/>
</dbReference>
<keyword evidence="5 13" id="KW-0378">Hydrolase</keyword>
<evidence type="ECO:0000256" key="2">
    <source>
        <dbReference type="ARBA" id="ARBA00010141"/>
    </source>
</evidence>
<dbReference type="GO" id="GO:0046872">
    <property type="term" value="F:metal ion binding"/>
    <property type="evidence" value="ECO:0007669"/>
    <property type="project" value="UniProtKB-KW"/>
</dbReference>
<dbReference type="Gene3D" id="3.90.1820.10">
    <property type="entry name" value="AglA-like glucosidase"/>
    <property type="match status" value="1"/>
</dbReference>
<keyword evidence="16" id="KW-1185">Reference proteome</keyword>
<dbReference type="GO" id="GO:0016616">
    <property type="term" value="F:oxidoreductase activity, acting on the CH-OH group of donors, NAD or NADP as acceptor"/>
    <property type="evidence" value="ECO:0007669"/>
    <property type="project" value="InterPro"/>
</dbReference>
<dbReference type="InterPro" id="IPR036291">
    <property type="entry name" value="NAD(P)-bd_dom_sf"/>
</dbReference>
<feature type="site" description="Increases basicity of active site Tyr" evidence="12">
    <location>
        <position position="119"/>
    </location>
</feature>
<evidence type="ECO:0000256" key="12">
    <source>
        <dbReference type="PIRSR" id="PIRSR601088-4"/>
    </source>
</evidence>
<comment type="cofactor">
    <cofactor evidence="13">
        <name>NAD(+)</name>
        <dbReference type="ChEBI" id="CHEBI:57540"/>
    </cofactor>
    <text evidence="13">Binds 1 NAD(+) per subunit.</text>
</comment>
<sequence>MRYTDNGAEDIKIAYIGGGSRGWAWGLMSDLAAAQDMSGSVFLYDIDREAAARNECIGNKMKDLKECRSAWNYKAVETMKEALTGADFVVISIMPGTFDEMESDVHAPEKFGIYQSVGDTTGPGGLMRALRTIPMFEEFAAAIRKYCPQAWVINYTNPMTVCVKTLYRVFPKIKAFGCCHEVFGTQKLLGLALEDIKGIQGAQREDIRVNVVGINHFTWLTAAQYKNMDLFPIYREFALKYRDEGFGEKADENWLNRFFDSREQVKLDLFLKYGAIAAAGDRHLAEFCPGSWYLKDEETAHSWGFKLTPVSWRKEDLKNRLARSERLYKGEEEMTINQTGEEGVQQMRSLLGLRDLVTNVNIPNCGQIPNLPLGAVVETNAHFSADSVRPVFAGPVPQSVYPLVSRVCGIQEMTVEAAMGRDLELAFQAFCMDPNMELGLKDARILYNTMVENTAKYLTMYQ</sequence>
<evidence type="ECO:0000256" key="9">
    <source>
        <dbReference type="ARBA" id="ARBA00023295"/>
    </source>
</evidence>
<feature type="binding site" evidence="10">
    <location>
        <position position="157"/>
    </location>
    <ligand>
        <name>substrate</name>
    </ligand>
</feature>
<comment type="caution">
    <text evidence="15">The sequence shown here is derived from an EMBL/GenBank/DDBJ whole genome shotgun (WGS) entry which is preliminary data.</text>
</comment>
<evidence type="ECO:0000256" key="4">
    <source>
        <dbReference type="ARBA" id="ARBA00022723"/>
    </source>
</evidence>
<keyword evidence="11" id="KW-0408">Iron</keyword>
<keyword evidence="8" id="KW-0119">Carbohydrate metabolism</keyword>
<dbReference type="GO" id="GO:0005975">
    <property type="term" value="P:carbohydrate metabolic process"/>
    <property type="evidence" value="ECO:0007669"/>
    <property type="project" value="InterPro"/>
</dbReference>
<dbReference type="PANTHER" id="PTHR32092:SF2">
    <property type="entry name" value="ALPHA-GALACTURONIDASE"/>
    <property type="match status" value="1"/>
</dbReference>
<dbReference type="PANTHER" id="PTHR32092">
    <property type="entry name" value="6-PHOSPHO-BETA-GLUCOSIDASE-RELATED"/>
    <property type="match status" value="1"/>
</dbReference>
<dbReference type="SUPFAM" id="SSF51735">
    <property type="entry name" value="NAD(P)-binding Rossmann-fold domains"/>
    <property type="match status" value="1"/>
</dbReference>
<evidence type="ECO:0000259" key="14">
    <source>
        <dbReference type="Pfam" id="PF11975"/>
    </source>
</evidence>
<proteinExistence type="inferred from homology"/>
<evidence type="ECO:0000256" key="1">
    <source>
        <dbReference type="ARBA" id="ARBA00001936"/>
    </source>
</evidence>
<evidence type="ECO:0000256" key="5">
    <source>
        <dbReference type="ARBA" id="ARBA00022801"/>
    </source>
</evidence>
<keyword evidence="11" id="KW-0170">Cobalt</keyword>
<evidence type="ECO:0000256" key="3">
    <source>
        <dbReference type="ARBA" id="ARBA00011881"/>
    </source>
</evidence>
<evidence type="ECO:0000256" key="6">
    <source>
        <dbReference type="ARBA" id="ARBA00023027"/>
    </source>
</evidence>
<name>A0A3E3I6Z0_9FIRM</name>
<keyword evidence="6 13" id="KW-0520">NAD</keyword>
<reference evidence="15" key="1">
    <citation type="submission" date="2018-08" db="EMBL/GenBank/DDBJ databases">
        <title>A genome reference for cultivated species of the human gut microbiota.</title>
        <authorList>
            <person name="Zou Y."/>
            <person name="Xue W."/>
            <person name="Luo G."/>
        </authorList>
    </citation>
    <scope>NUCLEOTIDE SEQUENCE [LARGE SCALE GENOMIC DNA]</scope>
    <source>
        <strain evidence="15">TF05-5AC</strain>
    </source>
</reference>
<evidence type="ECO:0000256" key="11">
    <source>
        <dbReference type="PIRSR" id="PIRSR601088-3"/>
    </source>
</evidence>
<evidence type="ECO:0000313" key="15">
    <source>
        <dbReference type="EMBL" id="RGE61792.1"/>
    </source>
</evidence>
<feature type="binding site" evidence="11">
    <location>
        <position position="179"/>
    </location>
    <ligand>
        <name>Mn(2+)</name>
        <dbReference type="ChEBI" id="CHEBI:29035"/>
    </ligand>
</feature>
<dbReference type="InterPro" id="IPR001088">
    <property type="entry name" value="Glyco_hydro_4"/>
</dbReference>
<dbReference type="InterPro" id="IPR022616">
    <property type="entry name" value="Glyco_hydro_4_C"/>
</dbReference>
<accession>A0A3E3I6Z0</accession>
<dbReference type="GeneID" id="97987129"/>
<dbReference type="PRINTS" id="PR00732">
    <property type="entry name" value="GLHYDRLASE4"/>
</dbReference>
<dbReference type="InterPro" id="IPR015955">
    <property type="entry name" value="Lactate_DH/Glyco_Ohase_4_C"/>
</dbReference>
<dbReference type="GO" id="GO:0004553">
    <property type="term" value="F:hydrolase activity, hydrolyzing O-glycosyl compounds"/>
    <property type="evidence" value="ECO:0007669"/>
    <property type="project" value="InterPro"/>
</dbReference>
<feature type="domain" description="Glycosyl hydrolase family 4 C-terminal" evidence="14">
    <location>
        <begin position="211"/>
        <end position="435"/>
    </location>
</feature>
<dbReference type="Pfam" id="PF02056">
    <property type="entry name" value="Glyco_hydro_4"/>
    <property type="match status" value="1"/>
</dbReference>
<dbReference type="RefSeq" id="WP_117544381.1">
    <property type="nucleotide sequence ID" value="NZ_JBKUNB010000014.1"/>
</dbReference>
<keyword evidence="7 11" id="KW-0464">Manganese</keyword>
<dbReference type="Pfam" id="PF11975">
    <property type="entry name" value="Glyco_hydro_4C"/>
    <property type="match status" value="1"/>
</dbReference>
<comment type="cofactor">
    <cofactor evidence="1">
        <name>Mn(2+)</name>
        <dbReference type="ChEBI" id="CHEBI:29035"/>
    </cofactor>
</comment>
<gene>
    <name evidence="15" type="ORF">DXC51_09620</name>
</gene>
<evidence type="ECO:0000256" key="7">
    <source>
        <dbReference type="ARBA" id="ARBA00023211"/>
    </source>
</evidence>